<protein>
    <submittedName>
        <fullName evidence="1">Uncharacterized protein</fullName>
    </submittedName>
</protein>
<name>A0A3G4ZSD1_9VIRU</name>
<gene>
    <name evidence="1" type="ORF">Edafosvirus1_137</name>
</gene>
<sequence>MIINMMFLTFTCNFCKKNECDHKVWMQAGSGICTPYIFDICDKCWRKTVYETNHMKKERKIYLITEAESPIHKMSHIKCKCGDIVCPDYFNNYIKCDNKHHSSTSHKLHRFRAVAQCGICTSEPINLCCECYSEYKFNLSLCRMFKKLPTAMIIAITSFSNSVKVDSIVSCDCQTNPICSIVSLFNK</sequence>
<proteinExistence type="predicted"/>
<organism evidence="1">
    <name type="scientific">Edafosvirus sp</name>
    <dbReference type="NCBI Taxonomy" id="2487765"/>
    <lineage>
        <taxon>Viruses</taxon>
        <taxon>Varidnaviria</taxon>
        <taxon>Bamfordvirae</taxon>
        <taxon>Nucleocytoviricota</taxon>
        <taxon>Megaviricetes</taxon>
        <taxon>Imitervirales</taxon>
        <taxon>Mimiviridae</taxon>
        <taxon>Klosneuvirinae</taxon>
    </lineage>
</organism>
<dbReference type="EMBL" id="MK072066">
    <property type="protein sequence ID" value="AYV77806.1"/>
    <property type="molecule type" value="Genomic_DNA"/>
</dbReference>
<accession>A0A3G4ZSD1</accession>
<reference evidence="1" key="1">
    <citation type="submission" date="2018-10" db="EMBL/GenBank/DDBJ databases">
        <title>Hidden diversity of soil giant viruses.</title>
        <authorList>
            <person name="Schulz F."/>
            <person name="Alteio L."/>
            <person name="Goudeau D."/>
            <person name="Ryan E.M."/>
            <person name="Malmstrom R.R."/>
            <person name="Blanchard J."/>
            <person name="Woyke T."/>
        </authorList>
    </citation>
    <scope>NUCLEOTIDE SEQUENCE</scope>
    <source>
        <strain evidence="1">EDV1</strain>
    </source>
</reference>
<evidence type="ECO:0000313" key="1">
    <source>
        <dbReference type="EMBL" id="AYV77806.1"/>
    </source>
</evidence>